<dbReference type="Proteomes" id="UP001163324">
    <property type="component" value="Chromosome 3"/>
</dbReference>
<sequence length="396" mass="42896">MVFSLFSSTSKDPVVQVDMGKNQSWKTGRDGLDKLELEEGEVPSLGDGEVLVKVLTVSLNYRDVEVCTGEYGHHASLEVASSLTPCSDMCGIVVATKSAKWKEGDRVLSTFNQSHVTGQVTEKDLATGLGFPLDGVLTRYRVFPAEGLVRPPSYLAHEEASTLPIAAVTAWMSINQFRALGDPIDHSAAKAAGKKKKKEKGEDGDGDEEKDKPTVLLQGTGGVAIAGLQIARAAGFQTVITSSSDDKLARAKELGASQGINYRTHWEWEGQVLESTGGRGADFILETGGANTLRKSFDCVTFGGTISCIGYLSGKDNSPELSRLNVNVLALRRNVTLKGVLNGPRDRFEEMLRFYEDKKIKPVVDKVFPFEEAKEAFDYLAKGSHFGKVVIKVGEE</sequence>
<protein>
    <submittedName>
        <fullName evidence="1">Uncharacterized protein</fullName>
    </submittedName>
</protein>
<name>A0ACC0V6I2_9HYPO</name>
<gene>
    <name evidence="1" type="ORF">N3K66_003912</name>
</gene>
<dbReference type="EMBL" id="CM047942">
    <property type="protein sequence ID" value="KAI9902095.1"/>
    <property type="molecule type" value="Genomic_DNA"/>
</dbReference>
<proteinExistence type="predicted"/>
<accession>A0ACC0V6I2</accession>
<comment type="caution">
    <text evidence="1">The sequence shown here is derived from an EMBL/GenBank/DDBJ whole genome shotgun (WGS) entry which is preliminary data.</text>
</comment>
<reference evidence="1" key="1">
    <citation type="submission" date="2022-10" db="EMBL/GenBank/DDBJ databases">
        <title>Complete Genome of Trichothecium roseum strain YXFP-22015, a Plant Pathogen Isolated from Citrus.</title>
        <authorList>
            <person name="Wang Y."/>
            <person name="Zhu L."/>
        </authorList>
    </citation>
    <scope>NUCLEOTIDE SEQUENCE</scope>
    <source>
        <strain evidence="1">YXFP-22015</strain>
    </source>
</reference>
<evidence type="ECO:0000313" key="1">
    <source>
        <dbReference type="EMBL" id="KAI9902095.1"/>
    </source>
</evidence>
<keyword evidence="2" id="KW-1185">Reference proteome</keyword>
<organism evidence="1 2">
    <name type="scientific">Trichothecium roseum</name>
    <dbReference type="NCBI Taxonomy" id="47278"/>
    <lineage>
        <taxon>Eukaryota</taxon>
        <taxon>Fungi</taxon>
        <taxon>Dikarya</taxon>
        <taxon>Ascomycota</taxon>
        <taxon>Pezizomycotina</taxon>
        <taxon>Sordariomycetes</taxon>
        <taxon>Hypocreomycetidae</taxon>
        <taxon>Hypocreales</taxon>
        <taxon>Hypocreales incertae sedis</taxon>
        <taxon>Trichothecium</taxon>
    </lineage>
</organism>
<evidence type="ECO:0000313" key="2">
    <source>
        <dbReference type="Proteomes" id="UP001163324"/>
    </source>
</evidence>